<feature type="non-terminal residue" evidence="1">
    <location>
        <position position="178"/>
    </location>
</feature>
<dbReference type="Proteomes" id="UP000663829">
    <property type="component" value="Unassembled WGS sequence"/>
</dbReference>
<comment type="caution">
    <text evidence="1">The sequence shown here is derived from an EMBL/GenBank/DDBJ whole genome shotgun (WGS) entry which is preliminary data.</text>
</comment>
<dbReference type="EMBL" id="CAJOBC010105554">
    <property type="protein sequence ID" value="CAF4498318.1"/>
    <property type="molecule type" value="Genomic_DNA"/>
</dbReference>
<evidence type="ECO:0000313" key="2">
    <source>
        <dbReference type="EMBL" id="CAF4498318.1"/>
    </source>
</evidence>
<organism evidence="1 3">
    <name type="scientific">Didymodactylos carnosus</name>
    <dbReference type="NCBI Taxonomy" id="1234261"/>
    <lineage>
        <taxon>Eukaryota</taxon>
        <taxon>Metazoa</taxon>
        <taxon>Spiralia</taxon>
        <taxon>Gnathifera</taxon>
        <taxon>Rotifera</taxon>
        <taxon>Eurotatoria</taxon>
        <taxon>Bdelloidea</taxon>
        <taxon>Philodinida</taxon>
        <taxon>Philodinidae</taxon>
        <taxon>Didymodactylos</taxon>
    </lineage>
</organism>
<feature type="non-terminal residue" evidence="1">
    <location>
        <position position="1"/>
    </location>
</feature>
<evidence type="ECO:0000313" key="3">
    <source>
        <dbReference type="Proteomes" id="UP000663829"/>
    </source>
</evidence>
<dbReference type="AlphaFoldDB" id="A0A816BVM2"/>
<accession>A0A816BVM2</accession>
<protein>
    <submittedName>
        <fullName evidence="1">Uncharacterized protein</fullName>
    </submittedName>
</protein>
<sequence length="178" mass="21193">VKTFLSLSKNQVEHLVKKQTVQNNLQKSKCVNNIDLARLLNNVLKLDRLKRLTELLPAIKNYQKLHPITTFNTLKALKLEFDLDHTDMKFLRDLKVISDIWYKRYLLSHSQEISQMDRTTIEEEKEGSGKTLFPVGEVKTHESADDIDEDLLHIERNEYFDQQQKRQLWNELRYKQKL</sequence>
<dbReference type="EMBL" id="CAJNOQ010038695">
    <property type="protein sequence ID" value="CAF1613439.1"/>
    <property type="molecule type" value="Genomic_DNA"/>
</dbReference>
<evidence type="ECO:0000313" key="1">
    <source>
        <dbReference type="EMBL" id="CAF1613439.1"/>
    </source>
</evidence>
<name>A0A816BVM2_9BILA</name>
<dbReference type="Proteomes" id="UP000681722">
    <property type="component" value="Unassembled WGS sequence"/>
</dbReference>
<proteinExistence type="predicted"/>
<dbReference type="OrthoDB" id="10160627at2759"/>
<reference evidence="1" key="1">
    <citation type="submission" date="2021-02" db="EMBL/GenBank/DDBJ databases">
        <authorList>
            <person name="Nowell W R."/>
        </authorList>
    </citation>
    <scope>NUCLEOTIDE SEQUENCE</scope>
</reference>
<keyword evidence="3" id="KW-1185">Reference proteome</keyword>
<gene>
    <name evidence="1" type="ORF">GPM918_LOCUS43260</name>
    <name evidence="2" type="ORF">SRO942_LOCUS44702</name>
</gene>